<evidence type="ECO:0000256" key="11">
    <source>
        <dbReference type="ARBA" id="ARBA00023136"/>
    </source>
</evidence>
<dbReference type="Proteomes" id="UP000284465">
    <property type="component" value="Unassembled WGS sequence"/>
</dbReference>
<protein>
    <recommendedName>
        <fullName evidence="4">Probable multidrug resistance protein NorM</fullName>
    </recommendedName>
    <alternativeName>
        <fullName evidence="12">Multidrug-efflux transporter</fullName>
    </alternativeName>
</protein>
<keyword evidence="6" id="KW-0050">Antiport</keyword>
<feature type="transmembrane region" description="Helical" evidence="13">
    <location>
        <begin position="104"/>
        <end position="126"/>
    </location>
</feature>
<comment type="similarity">
    <text evidence="3">Belongs to the multi antimicrobial extrusion (MATE) (TC 2.A.66.1) family.</text>
</comment>
<evidence type="ECO:0000256" key="2">
    <source>
        <dbReference type="ARBA" id="ARBA00004651"/>
    </source>
</evidence>
<keyword evidence="11 13" id="KW-0472">Membrane</keyword>
<keyword evidence="9 13" id="KW-1133">Transmembrane helix</keyword>
<sequence length="474" mass="51952">MTERRRAERRRAEIDWKFYKKVFWLALPIALQSLITIGVNMLDTIMVGNLGEMSLSAVSLANQFIGVYQIFCMGLGMGASVLVSRYWGMQEAEPVKSIQALRKTICIVVRITVSLALLFAVVTLLIPQVVMRMYTQDAEIIRLGEIYFRFSVITYFFLGLSLVCTIILRCVGQVKLPLLVSIGAFFVNLLANYVFIFGKLGMPRMGIAGAALGTLIARLFEAGMICGYLLLKDEKIGFRVKHLGMKTADLLGEYIRISIPVLISDGILAIGNNTVAMVIGRLGVTFVAANAITSVTQQLSTVMIQGVCQAGAIVTGQTLGEGKQEQAQSQAYRFLGLGLGLGMLSAFFIMAVSPAIIGSYKVSEETAEVAAQLMHAISLILIFQATNSIMTKGVLRGGGDTKMLMLADNLFLWVVSIPLGMLAGFVFHFPAFWIYVCLKADQILKAVWCVFRLRSGKWMKKITVGKVSGQEDRA</sequence>
<dbReference type="PIRSF" id="PIRSF006603">
    <property type="entry name" value="DinF"/>
    <property type="match status" value="1"/>
</dbReference>
<feature type="transmembrane region" description="Helical" evidence="13">
    <location>
        <begin position="334"/>
        <end position="357"/>
    </location>
</feature>
<feature type="transmembrane region" description="Helical" evidence="13">
    <location>
        <begin position="146"/>
        <end position="169"/>
    </location>
</feature>
<name>A0A1Q6SKJ3_9FIRM</name>
<organism evidence="16 17">
    <name type="scientific">Roseburia intestinalis</name>
    <dbReference type="NCBI Taxonomy" id="166486"/>
    <lineage>
        <taxon>Bacteria</taxon>
        <taxon>Bacillati</taxon>
        <taxon>Bacillota</taxon>
        <taxon>Clostridia</taxon>
        <taxon>Lachnospirales</taxon>
        <taxon>Lachnospiraceae</taxon>
        <taxon>Roseburia</taxon>
    </lineage>
</organism>
<evidence type="ECO:0000313" key="14">
    <source>
        <dbReference type="EMBL" id="MTR85853.1"/>
    </source>
</evidence>
<feature type="transmembrane region" description="Helical" evidence="13">
    <location>
        <begin position="21"/>
        <end position="42"/>
    </location>
</feature>
<dbReference type="InterPro" id="IPR002528">
    <property type="entry name" value="MATE_fam"/>
</dbReference>
<keyword evidence="5" id="KW-0813">Transport</keyword>
<dbReference type="EMBL" id="WNAJ01000015">
    <property type="protein sequence ID" value="MTR85853.1"/>
    <property type="molecule type" value="Genomic_DNA"/>
</dbReference>
<keyword evidence="10" id="KW-0406">Ion transport</keyword>
<evidence type="ECO:0000313" key="18">
    <source>
        <dbReference type="Proteomes" id="UP000284465"/>
    </source>
</evidence>
<evidence type="ECO:0000313" key="17">
    <source>
        <dbReference type="Proteomes" id="UP000284051"/>
    </source>
</evidence>
<evidence type="ECO:0000256" key="1">
    <source>
        <dbReference type="ARBA" id="ARBA00003408"/>
    </source>
</evidence>
<dbReference type="NCBIfam" id="TIGR00797">
    <property type="entry name" value="matE"/>
    <property type="match status" value="1"/>
</dbReference>
<evidence type="ECO:0000256" key="12">
    <source>
        <dbReference type="ARBA" id="ARBA00031636"/>
    </source>
</evidence>
<dbReference type="EMBL" id="QRID01000012">
    <property type="protein sequence ID" value="RHG27202.1"/>
    <property type="molecule type" value="Genomic_DNA"/>
</dbReference>
<proteinExistence type="inferred from homology"/>
<dbReference type="Proteomes" id="UP000478483">
    <property type="component" value="Unassembled WGS sequence"/>
</dbReference>
<comment type="subcellular location">
    <subcellularLocation>
        <location evidence="2">Cell membrane</location>
        <topology evidence="2">Multi-pass membrane protein</topology>
    </subcellularLocation>
</comment>
<feature type="transmembrane region" description="Helical" evidence="13">
    <location>
        <begin position="207"/>
        <end position="231"/>
    </location>
</feature>
<dbReference type="InterPro" id="IPR048279">
    <property type="entry name" value="MdtK-like"/>
</dbReference>
<comment type="caution">
    <text evidence="16">The sequence shown here is derived from an EMBL/GenBank/DDBJ whole genome shotgun (WGS) entry which is preliminary data.</text>
</comment>
<dbReference type="GO" id="GO:0015297">
    <property type="term" value="F:antiporter activity"/>
    <property type="evidence" value="ECO:0007669"/>
    <property type="project" value="UniProtKB-KW"/>
</dbReference>
<reference evidence="17 18" key="1">
    <citation type="submission" date="2018-08" db="EMBL/GenBank/DDBJ databases">
        <title>A genome reference for cultivated species of the human gut microbiota.</title>
        <authorList>
            <person name="Zou Y."/>
            <person name="Xue W."/>
            <person name="Luo G."/>
        </authorList>
    </citation>
    <scope>NUCLEOTIDE SEQUENCE [LARGE SCALE GENOMIC DNA]</scope>
    <source>
        <strain evidence="16 17">AM22-21LB</strain>
        <strain evidence="15 18">AM43-11</strain>
    </source>
</reference>
<evidence type="ECO:0000313" key="15">
    <source>
        <dbReference type="EMBL" id="RHA67458.1"/>
    </source>
</evidence>
<dbReference type="Pfam" id="PF01554">
    <property type="entry name" value="MatE"/>
    <property type="match status" value="2"/>
</dbReference>
<evidence type="ECO:0000256" key="3">
    <source>
        <dbReference type="ARBA" id="ARBA00010199"/>
    </source>
</evidence>
<accession>A0A1Q6SKJ3</accession>
<dbReference type="GO" id="GO:0006811">
    <property type="term" value="P:monoatomic ion transport"/>
    <property type="evidence" value="ECO:0007669"/>
    <property type="project" value="UniProtKB-KW"/>
</dbReference>
<evidence type="ECO:0000313" key="16">
    <source>
        <dbReference type="EMBL" id="RHG27202.1"/>
    </source>
</evidence>
<comment type="function">
    <text evidence="1">Multidrug efflux pump.</text>
</comment>
<evidence type="ECO:0000313" key="19">
    <source>
        <dbReference type="Proteomes" id="UP000478483"/>
    </source>
</evidence>
<dbReference type="InterPro" id="IPR050222">
    <property type="entry name" value="MATE_MdtK"/>
</dbReference>
<evidence type="ECO:0000256" key="7">
    <source>
        <dbReference type="ARBA" id="ARBA00022475"/>
    </source>
</evidence>
<dbReference type="PANTHER" id="PTHR43298:SF2">
    <property type="entry name" value="FMN_FAD EXPORTER YEEO-RELATED"/>
    <property type="match status" value="1"/>
</dbReference>
<evidence type="ECO:0000256" key="5">
    <source>
        <dbReference type="ARBA" id="ARBA00022448"/>
    </source>
</evidence>
<gene>
    <name evidence="16" type="ORF">DW264_12230</name>
    <name evidence="15" type="ORF">DW927_09060</name>
    <name evidence="14" type="ORF">GMD50_12475</name>
</gene>
<feature type="transmembrane region" description="Helical" evidence="13">
    <location>
        <begin position="62"/>
        <end position="83"/>
    </location>
</feature>
<evidence type="ECO:0000256" key="13">
    <source>
        <dbReference type="SAM" id="Phobius"/>
    </source>
</evidence>
<feature type="transmembrane region" description="Helical" evidence="13">
    <location>
        <begin position="176"/>
        <end position="195"/>
    </location>
</feature>
<dbReference type="GO" id="GO:0042910">
    <property type="term" value="F:xenobiotic transmembrane transporter activity"/>
    <property type="evidence" value="ECO:0007669"/>
    <property type="project" value="InterPro"/>
</dbReference>
<dbReference type="Proteomes" id="UP000284051">
    <property type="component" value="Unassembled WGS sequence"/>
</dbReference>
<reference evidence="14 19" key="2">
    <citation type="journal article" date="2019" name="Nat. Med.">
        <title>A library of human gut bacterial isolates paired with longitudinal multiomics data enables mechanistic microbiome research.</title>
        <authorList>
            <person name="Poyet M."/>
            <person name="Groussin M."/>
            <person name="Gibbons S.M."/>
            <person name="Avila-Pacheco J."/>
            <person name="Jiang X."/>
            <person name="Kearney S.M."/>
            <person name="Perrotta A.R."/>
            <person name="Berdy B."/>
            <person name="Zhao S."/>
            <person name="Lieberman T.D."/>
            <person name="Swanson P.K."/>
            <person name="Smith M."/>
            <person name="Roesemann S."/>
            <person name="Alexander J.E."/>
            <person name="Rich S.A."/>
            <person name="Livny J."/>
            <person name="Vlamakis H."/>
            <person name="Clish C."/>
            <person name="Bullock K."/>
            <person name="Deik A."/>
            <person name="Scott J."/>
            <person name="Pierce K.A."/>
            <person name="Xavier R.J."/>
            <person name="Alm E.J."/>
        </authorList>
    </citation>
    <scope>NUCLEOTIDE SEQUENCE [LARGE SCALE GENOMIC DNA]</scope>
    <source>
        <strain evidence="14 19">BIOML-A1</strain>
    </source>
</reference>
<dbReference type="GO" id="GO:0005886">
    <property type="term" value="C:plasma membrane"/>
    <property type="evidence" value="ECO:0007669"/>
    <property type="project" value="UniProtKB-SubCell"/>
</dbReference>
<dbReference type="RefSeq" id="WP_015521718.1">
    <property type="nucleotide sequence ID" value="NZ_CP097279.1"/>
</dbReference>
<evidence type="ECO:0000256" key="9">
    <source>
        <dbReference type="ARBA" id="ARBA00022989"/>
    </source>
</evidence>
<evidence type="ECO:0000256" key="10">
    <source>
        <dbReference type="ARBA" id="ARBA00023065"/>
    </source>
</evidence>
<evidence type="ECO:0000256" key="8">
    <source>
        <dbReference type="ARBA" id="ARBA00022692"/>
    </source>
</evidence>
<dbReference type="PANTHER" id="PTHR43298">
    <property type="entry name" value="MULTIDRUG RESISTANCE PROTEIN NORM-RELATED"/>
    <property type="match status" value="1"/>
</dbReference>
<feature type="transmembrane region" description="Helical" evidence="13">
    <location>
        <begin position="369"/>
        <end position="389"/>
    </location>
</feature>
<keyword evidence="8 13" id="KW-0812">Transmembrane</keyword>
<evidence type="ECO:0000256" key="6">
    <source>
        <dbReference type="ARBA" id="ARBA00022449"/>
    </source>
</evidence>
<dbReference type="EMBL" id="QSFP01000008">
    <property type="protein sequence ID" value="RHA67458.1"/>
    <property type="molecule type" value="Genomic_DNA"/>
</dbReference>
<dbReference type="AlphaFoldDB" id="A0A1Q6SKJ3"/>
<feature type="transmembrane region" description="Helical" evidence="13">
    <location>
        <begin position="410"/>
        <end position="427"/>
    </location>
</feature>
<keyword evidence="7" id="KW-1003">Cell membrane</keyword>
<evidence type="ECO:0000256" key="4">
    <source>
        <dbReference type="ARBA" id="ARBA00020268"/>
    </source>
</evidence>